<keyword evidence="4" id="KW-0732">Signal</keyword>
<dbReference type="InterPro" id="IPR055235">
    <property type="entry name" value="ASD1_cat"/>
</dbReference>
<evidence type="ECO:0000256" key="4">
    <source>
        <dbReference type="ARBA" id="ARBA00022729"/>
    </source>
</evidence>
<dbReference type="Gene3D" id="2.60.120.560">
    <property type="entry name" value="Exo-inulinase, domain 1"/>
    <property type="match status" value="1"/>
</dbReference>
<evidence type="ECO:0000256" key="5">
    <source>
        <dbReference type="ARBA" id="ARBA00022801"/>
    </source>
</evidence>
<protein>
    <recommendedName>
        <fullName evidence="3">non-reducing end alpha-L-arabinofuranosidase</fullName>
        <ecNumber evidence="3">3.2.1.55</ecNumber>
    </recommendedName>
</protein>
<evidence type="ECO:0000256" key="3">
    <source>
        <dbReference type="ARBA" id="ARBA00012670"/>
    </source>
</evidence>
<dbReference type="InterPro" id="IPR051563">
    <property type="entry name" value="Glycosyl_Hydrolase_51"/>
</dbReference>
<dbReference type="Proteomes" id="UP001597156">
    <property type="component" value="Unassembled WGS sequence"/>
</dbReference>
<accession>A0ABW3PG68</accession>
<comment type="caution">
    <text evidence="8">The sequence shown here is derived from an EMBL/GenBank/DDBJ whole genome shotgun (WGS) entry which is preliminary data.</text>
</comment>
<dbReference type="SUPFAM" id="SSF51445">
    <property type="entry name" value="(Trans)glycosidases"/>
    <property type="match status" value="1"/>
</dbReference>
<name>A0ABW3PG68_9LACO</name>
<evidence type="ECO:0000313" key="8">
    <source>
        <dbReference type="EMBL" id="MFD1124272.1"/>
    </source>
</evidence>
<dbReference type="EMBL" id="JBHTLH010000006">
    <property type="protein sequence ID" value="MFD1124272.1"/>
    <property type="molecule type" value="Genomic_DNA"/>
</dbReference>
<dbReference type="EC" id="3.2.1.55" evidence="3"/>
<feature type="domain" description="Alpha-L-arabinofuranosidase C-terminal" evidence="7">
    <location>
        <begin position="432"/>
        <end position="761"/>
    </location>
</feature>
<comment type="catalytic activity">
    <reaction evidence="1">
        <text>Hydrolysis of terminal non-reducing alpha-L-arabinofuranoside residues in alpha-L-arabinosides.</text>
        <dbReference type="EC" id="3.2.1.55"/>
    </reaction>
</comment>
<dbReference type="InterPro" id="IPR017853">
    <property type="entry name" value="GH"/>
</dbReference>
<evidence type="ECO:0000313" key="9">
    <source>
        <dbReference type="Proteomes" id="UP001597156"/>
    </source>
</evidence>
<keyword evidence="5" id="KW-0378">Hydrolase</keyword>
<proteinExistence type="inferred from homology"/>
<dbReference type="Pfam" id="PF06964">
    <property type="entry name" value="Alpha-L-AF_C"/>
    <property type="match status" value="1"/>
</dbReference>
<dbReference type="PANTHER" id="PTHR31776">
    <property type="entry name" value="ALPHA-L-ARABINOFURANOSIDASE 1"/>
    <property type="match status" value="1"/>
</dbReference>
<evidence type="ECO:0000256" key="6">
    <source>
        <dbReference type="ARBA" id="ARBA00023180"/>
    </source>
</evidence>
<evidence type="ECO:0000256" key="1">
    <source>
        <dbReference type="ARBA" id="ARBA00001462"/>
    </source>
</evidence>
<comment type="similarity">
    <text evidence="2">Belongs to the glycosyl hydrolase 51 family.</text>
</comment>
<dbReference type="SUPFAM" id="SSF49785">
    <property type="entry name" value="Galactose-binding domain-like"/>
    <property type="match status" value="1"/>
</dbReference>
<gene>
    <name evidence="8" type="ORF">ACFQ22_02690</name>
</gene>
<keyword evidence="6" id="KW-0325">Glycoprotein</keyword>
<dbReference type="Pfam" id="PF22848">
    <property type="entry name" value="ASD1_dom"/>
    <property type="match status" value="1"/>
</dbReference>
<dbReference type="PANTHER" id="PTHR31776:SF0">
    <property type="entry name" value="ALPHA-L-ARABINOFURANOSIDASE 1"/>
    <property type="match status" value="1"/>
</dbReference>
<keyword evidence="9" id="KW-1185">Reference proteome</keyword>
<dbReference type="InterPro" id="IPR008979">
    <property type="entry name" value="Galactose-bd-like_sf"/>
</dbReference>
<evidence type="ECO:0000256" key="2">
    <source>
        <dbReference type="ARBA" id="ARBA00007186"/>
    </source>
</evidence>
<dbReference type="RefSeq" id="WP_121978352.1">
    <property type="nucleotide sequence ID" value="NZ_JBHTLH010000006.1"/>
</dbReference>
<dbReference type="InterPro" id="IPR010720">
    <property type="entry name" value="Alpha-L-AF_C"/>
</dbReference>
<sequence length="770" mass="88596">MLQGKLTIENKFGAPLNDLFGIFFEDLNHAADGGLYAEMVQNRSFEFEPVDHPDYHETFAWTVDHPNDVQVRTDHPLNSNNKHYLAVNSTGEAVKIANHGFNQGMDFQADHTYLFSVFIAASRRSFIQVILEDEQHHRLSAPLTITTDRSDWQKHQLVIRANRDSHQGRLIVEVLPDSQVNLDMISLFPTETFHHRKNGVRKDLGDVLAAMQPKFMRFPGGCLVHDGTLNPNDRESMYRWKKSIGPVEQRPTRRNKWGYNQTLGLGFYEYFQLAEDLGAKPLPVLPGGYDPHHKRAVPIDQLQPWIDDALDLIEFANGDQTTKWGKKRAELGHPEPFNLEYLAIGNEEVGQPFFDRYPYFHQAIRQRYPEIKLINTSGPFASGSEFNRGWKSAKKYGSDFVDEHYYMATDWFLANQHRYDHYDPKGPKAFLGEYASKENKWINAVVEASYMLGLERNADKVGLACYAPLFCNVDYPNWTPDLIFFNQYQVSPSVNYYVQQLFMNYQGTRNVPHSIDGLPTPTVKDAQPIIGQFGFEGDLADVTYQNVTFIDHETNQQQQFKFKNGRLAERARHMLGKTSSQNYSLTFDATRTGGRVDKGFHLIFGQTTDEKYFMWVLGGWENQDSIIKQRGRNHTESDWNQCQWTMKSNHQYHFEIHVNHRHVATSIDGQPFNDIEIKPTVVQPLYSNLTVDEKTKRYYLKLVNVTDQPVSIQTTDSKFQNGRFRELLAQPGTENQIGQSNKLKIKETQIATGTVTVQPYSVNVLIGKQN</sequence>
<dbReference type="Gene3D" id="2.60.120.260">
    <property type="entry name" value="Galactose-binding domain-like"/>
    <property type="match status" value="1"/>
</dbReference>
<dbReference type="SMART" id="SM00813">
    <property type="entry name" value="Alpha-L-AF_C"/>
    <property type="match status" value="1"/>
</dbReference>
<organism evidence="8 9">
    <name type="scientific">Lentilactobacillus raoultii</name>
    <dbReference type="NCBI Taxonomy" id="1987503"/>
    <lineage>
        <taxon>Bacteria</taxon>
        <taxon>Bacillati</taxon>
        <taxon>Bacillota</taxon>
        <taxon>Bacilli</taxon>
        <taxon>Lactobacillales</taxon>
        <taxon>Lactobacillaceae</taxon>
        <taxon>Lentilactobacillus</taxon>
    </lineage>
</organism>
<dbReference type="Gene3D" id="3.20.20.80">
    <property type="entry name" value="Glycosidases"/>
    <property type="match status" value="1"/>
</dbReference>
<evidence type="ECO:0000259" key="7">
    <source>
        <dbReference type="SMART" id="SM00813"/>
    </source>
</evidence>
<reference evidence="9" key="1">
    <citation type="journal article" date="2019" name="Int. J. Syst. Evol. Microbiol.">
        <title>The Global Catalogue of Microorganisms (GCM) 10K type strain sequencing project: providing services to taxonomists for standard genome sequencing and annotation.</title>
        <authorList>
            <consortium name="The Broad Institute Genomics Platform"/>
            <consortium name="The Broad Institute Genome Sequencing Center for Infectious Disease"/>
            <person name="Wu L."/>
            <person name="Ma J."/>
        </authorList>
    </citation>
    <scope>NUCLEOTIDE SEQUENCE [LARGE SCALE GENOMIC DNA]</scope>
    <source>
        <strain evidence="9">CCUG 71848</strain>
    </source>
</reference>